<dbReference type="Proteomes" id="UP000233551">
    <property type="component" value="Unassembled WGS sequence"/>
</dbReference>
<proteinExistence type="predicted"/>
<feature type="compositionally biased region" description="Low complexity" evidence="1">
    <location>
        <begin position="27"/>
        <end position="36"/>
    </location>
</feature>
<evidence type="ECO:0000256" key="1">
    <source>
        <dbReference type="SAM" id="MobiDB-lite"/>
    </source>
</evidence>
<feature type="region of interest" description="Disordered" evidence="1">
    <location>
        <begin position="27"/>
        <end position="48"/>
    </location>
</feature>
<evidence type="ECO:0000313" key="3">
    <source>
        <dbReference type="Proteomes" id="UP000233551"/>
    </source>
</evidence>
<accession>A0A2I0IM18</accession>
<comment type="caution">
    <text evidence="2">The sequence shown here is derived from an EMBL/GenBank/DDBJ whole genome shotgun (WGS) entry which is preliminary data.</text>
</comment>
<keyword evidence="3" id="KW-1185">Reference proteome</keyword>
<gene>
    <name evidence="2" type="ORF">CRG98_034530</name>
</gene>
<evidence type="ECO:0000313" key="2">
    <source>
        <dbReference type="EMBL" id="PKI45068.1"/>
    </source>
</evidence>
<organism evidence="2 3">
    <name type="scientific">Punica granatum</name>
    <name type="common">Pomegranate</name>
    <dbReference type="NCBI Taxonomy" id="22663"/>
    <lineage>
        <taxon>Eukaryota</taxon>
        <taxon>Viridiplantae</taxon>
        <taxon>Streptophyta</taxon>
        <taxon>Embryophyta</taxon>
        <taxon>Tracheophyta</taxon>
        <taxon>Spermatophyta</taxon>
        <taxon>Magnoliopsida</taxon>
        <taxon>eudicotyledons</taxon>
        <taxon>Gunneridae</taxon>
        <taxon>Pentapetalae</taxon>
        <taxon>rosids</taxon>
        <taxon>malvids</taxon>
        <taxon>Myrtales</taxon>
        <taxon>Lythraceae</taxon>
        <taxon>Punica</taxon>
    </lineage>
</organism>
<reference evidence="2 3" key="1">
    <citation type="submission" date="2017-11" db="EMBL/GenBank/DDBJ databases">
        <title>De-novo sequencing of pomegranate (Punica granatum L.) genome.</title>
        <authorList>
            <person name="Akparov Z."/>
            <person name="Amiraslanov A."/>
            <person name="Hajiyeva S."/>
            <person name="Abbasov M."/>
            <person name="Kaur K."/>
            <person name="Hamwieh A."/>
            <person name="Solovyev V."/>
            <person name="Salamov A."/>
            <person name="Braich B."/>
            <person name="Kosarev P."/>
            <person name="Mahmoud A."/>
            <person name="Hajiyev E."/>
            <person name="Babayeva S."/>
            <person name="Izzatullayeva V."/>
            <person name="Mammadov A."/>
            <person name="Mammadov A."/>
            <person name="Sharifova S."/>
            <person name="Ojaghi J."/>
            <person name="Eynullazada K."/>
            <person name="Bayramov B."/>
            <person name="Abdulazimova A."/>
            <person name="Shahmuradov I."/>
        </authorList>
    </citation>
    <scope>NUCLEOTIDE SEQUENCE [LARGE SCALE GENOMIC DNA]</scope>
    <source>
        <strain evidence="3">cv. AG2017</strain>
        <tissue evidence="2">Leaf</tissue>
    </source>
</reference>
<dbReference type="EMBL" id="PGOL01002781">
    <property type="protein sequence ID" value="PKI45068.1"/>
    <property type="molecule type" value="Genomic_DNA"/>
</dbReference>
<dbReference type="AlphaFoldDB" id="A0A2I0IM18"/>
<name>A0A2I0IM18_PUNGR</name>
<protein>
    <submittedName>
        <fullName evidence="2">Uncharacterized protein</fullName>
    </submittedName>
</protein>
<sequence length="167" mass="18448">MTAAPTSAHVTSAPTCTVLFFLSDTQTSTTTNSRSSPGSRPELKLQKTPAPIPILPKLDFRNLPQLRRPFRPELRRSFSRIHGPQLVHARPRQLEFSDFFSRLRTLSPTLAASKFTPGLAPSLSSLSRFPSPRLPQLPVRSPAQPLPFARRSATRTAPLLPLCLVFG</sequence>